<dbReference type="PANTHER" id="PTHR36842:SF1">
    <property type="entry name" value="PROTEIN TOLB"/>
    <property type="match status" value="1"/>
</dbReference>
<dbReference type="PANTHER" id="PTHR36842">
    <property type="entry name" value="PROTEIN TOLB HOMOLOG"/>
    <property type="match status" value="1"/>
</dbReference>
<dbReference type="Pfam" id="PF07676">
    <property type="entry name" value="PD40"/>
    <property type="match status" value="3"/>
</dbReference>
<gene>
    <name evidence="2" type="ordered locus">LFE_1887</name>
</gene>
<accession>I0IQL6</accession>
<sequence length="443" mass="50864">MAVKSAVKVETRKLIPGKVELLVPSFSPDGTMISYVQLTDPDAMNERRDLGCLTVVSADSGEEILDIRGDLVALNYRERGRGYIDLLPVWSPDSRYLYFHFDDPQWESIGPRWSLFRADLKTKEVFQLPFSIDQYRVNTVDVSPSGEFLALHTRQRWKDYTERFFWKKKVRKILADQLVVSGYSGENPVNIIDWPEDRLHHQEELGDFHWSPSSDLLGVIVRFKEGRGREECFLYLYDPKSQERRELFRTREHLDHFTWSPDGKWIFFHTKDPQIQTPSKRYSVYRVDVGSGQAERLTEHQEFFYPIAPREGSVILLETHLEGGGRGISLLDQSSGEIATVVKSGFNLYPTWAPSGNAFVYLRTKPDGKPFWTWPTEPTLQMVGGGPPVRLAPVDASSRLMSCKPSFSPDSREILFVAQDESEEANARFPGIWRSTIMEADSE</sequence>
<evidence type="ECO:0000313" key="3">
    <source>
        <dbReference type="Proteomes" id="UP000007382"/>
    </source>
</evidence>
<dbReference type="Gene3D" id="2.120.10.30">
    <property type="entry name" value="TolB, C-terminal domain"/>
    <property type="match status" value="3"/>
</dbReference>
<reference evidence="3" key="2">
    <citation type="submission" date="2012-03" db="EMBL/GenBank/DDBJ databases">
        <title>The complete genome sequence of the pioneer microbe on fresh volcanic deposit, Leptospirillum ferrooxidans strain C2-3.</title>
        <authorList>
            <person name="Fujimura R."/>
            <person name="Sato Y."/>
            <person name="Nishizawa T."/>
            <person name="Nanba K."/>
            <person name="Oshima K."/>
            <person name="Hattori M."/>
            <person name="Kamijo T."/>
            <person name="Ohta H."/>
        </authorList>
    </citation>
    <scope>NUCLEOTIDE SEQUENCE [LARGE SCALE GENOMIC DNA]</scope>
    <source>
        <strain evidence="3">C2-3</strain>
    </source>
</reference>
<dbReference type="KEGG" id="lfc:LFE_1887"/>
<dbReference type="AlphaFoldDB" id="I0IQL6"/>
<dbReference type="SUPFAM" id="SSF82171">
    <property type="entry name" value="DPP6 N-terminal domain-like"/>
    <property type="match status" value="1"/>
</dbReference>
<dbReference type="InterPro" id="IPR011042">
    <property type="entry name" value="6-blade_b-propeller_TolB-like"/>
</dbReference>
<dbReference type="Proteomes" id="UP000007382">
    <property type="component" value="Chromosome"/>
</dbReference>
<dbReference type="STRING" id="1162668.LFE_1887"/>
<proteinExistence type="inferred from homology"/>
<organism evidence="2 3">
    <name type="scientific">Leptospirillum ferrooxidans (strain C2-3)</name>
    <dbReference type="NCBI Taxonomy" id="1162668"/>
    <lineage>
        <taxon>Bacteria</taxon>
        <taxon>Pseudomonadati</taxon>
        <taxon>Nitrospirota</taxon>
        <taxon>Nitrospiria</taxon>
        <taxon>Nitrospirales</taxon>
        <taxon>Nitrospiraceae</taxon>
        <taxon>Leptospirillum</taxon>
    </lineage>
</organism>
<evidence type="ECO:0000256" key="1">
    <source>
        <dbReference type="ARBA" id="ARBA00009820"/>
    </source>
</evidence>
<evidence type="ECO:0000313" key="2">
    <source>
        <dbReference type="EMBL" id="BAM07565.1"/>
    </source>
</evidence>
<dbReference type="InterPro" id="IPR011659">
    <property type="entry name" value="WD40"/>
</dbReference>
<dbReference type="OrthoDB" id="9808778at2"/>
<keyword evidence="3" id="KW-1185">Reference proteome</keyword>
<comment type="similarity">
    <text evidence="1">Belongs to the TolB family.</text>
</comment>
<protein>
    <submittedName>
        <fullName evidence="2">Uncharacterized protein</fullName>
    </submittedName>
</protein>
<dbReference type="RefSeq" id="WP_014450049.1">
    <property type="nucleotide sequence ID" value="NC_017094.1"/>
</dbReference>
<dbReference type="PATRIC" id="fig|1162668.3.peg.2243"/>
<dbReference type="HOGENOM" id="CLU_623743_0_0_0"/>
<reference evidence="2 3" key="1">
    <citation type="journal article" date="2012" name="J. Bacteriol.">
        <title>Complete Genome Sequence of Leptospirillum ferrooxidans Strain C2-3, Isolated from a Fresh Volcanic Ash Deposit on the Island of Miyake, Japan.</title>
        <authorList>
            <person name="Fujimura R."/>
            <person name="Sato Y."/>
            <person name="Nishizawa T."/>
            <person name="Oshima K."/>
            <person name="Kim S.-W."/>
            <person name="Hattori M."/>
            <person name="Kamijo T."/>
            <person name="Ohta H."/>
        </authorList>
    </citation>
    <scope>NUCLEOTIDE SEQUENCE [LARGE SCALE GENOMIC DNA]</scope>
    <source>
        <strain evidence="2 3">C2-3</strain>
    </source>
</reference>
<name>I0IQL6_LEPFC</name>
<dbReference type="eggNOG" id="COG0823">
    <property type="taxonomic scope" value="Bacteria"/>
</dbReference>
<dbReference type="EMBL" id="AP012342">
    <property type="protein sequence ID" value="BAM07565.1"/>
    <property type="molecule type" value="Genomic_DNA"/>
</dbReference>